<feature type="domain" description="Bacteriophage T5 Orf172 DNA-binding" evidence="1">
    <location>
        <begin position="124"/>
        <end position="204"/>
    </location>
</feature>
<keyword evidence="3" id="KW-1185">Reference proteome</keyword>
<dbReference type="InterPro" id="IPR018306">
    <property type="entry name" value="Phage_T5_Orf172_DNA-bd"/>
</dbReference>
<accession>A0ABS7E9I0</accession>
<evidence type="ECO:0000313" key="2">
    <source>
        <dbReference type="EMBL" id="MBW8186347.1"/>
    </source>
</evidence>
<gene>
    <name evidence="2" type="ORF">K0625_22235</name>
</gene>
<dbReference type="RefSeq" id="WP_220111645.1">
    <property type="nucleotide sequence ID" value="NZ_JAHZST010000025.1"/>
</dbReference>
<dbReference type="Pfam" id="PF13455">
    <property type="entry name" value="MUG113"/>
    <property type="match status" value="1"/>
</dbReference>
<dbReference type="SMART" id="SM00974">
    <property type="entry name" value="T5orf172"/>
    <property type="match status" value="1"/>
</dbReference>
<name>A0ABS7E9I0_9GAMM</name>
<protein>
    <submittedName>
        <fullName evidence="2">GIY-YIG nuclease family protein</fullName>
    </submittedName>
</protein>
<dbReference type="Proteomes" id="UP001195963">
    <property type="component" value="Unassembled WGS sequence"/>
</dbReference>
<reference evidence="2 3" key="1">
    <citation type="submission" date="2021-07" db="EMBL/GenBank/DDBJ databases">
        <title>Shewanella sp. nov, isolated from SCS.</title>
        <authorList>
            <person name="Cao W.R."/>
        </authorList>
    </citation>
    <scope>NUCLEOTIDE SEQUENCE [LARGE SCALE GENOMIC DNA]</scope>
    <source>
        <strain evidence="2 3">NR704-98</strain>
    </source>
</reference>
<evidence type="ECO:0000313" key="3">
    <source>
        <dbReference type="Proteomes" id="UP001195963"/>
    </source>
</evidence>
<sequence>MKVSEAIRVLLRDEPDGLTPQEIRERIKTEFPQLYGTEAHQNNVDKGHYQNLEHALLAQIYTTSRSLSDVYVDKSVKPVKLSLLSIGEELDVPLHVETVSPESISKLESGEGVLYVLGTNLFTKDGNEIIKIGITTGSIEDRINQLYTTGVPYKFRLIQQHETKNYAELEQSLHKILDSYRINKSREFFLDLAIEYVDKVIAIHDDILNKAI</sequence>
<organism evidence="2 3">
    <name type="scientific">Shewanella nanhaiensis</name>
    <dbReference type="NCBI Taxonomy" id="2864872"/>
    <lineage>
        <taxon>Bacteria</taxon>
        <taxon>Pseudomonadati</taxon>
        <taxon>Pseudomonadota</taxon>
        <taxon>Gammaproteobacteria</taxon>
        <taxon>Alteromonadales</taxon>
        <taxon>Shewanellaceae</taxon>
        <taxon>Shewanella</taxon>
    </lineage>
</organism>
<dbReference type="EMBL" id="JAHZST010000025">
    <property type="protein sequence ID" value="MBW8186347.1"/>
    <property type="molecule type" value="Genomic_DNA"/>
</dbReference>
<evidence type="ECO:0000259" key="1">
    <source>
        <dbReference type="SMART" id="SM00974"/>
    </source>
</evidence>
<comment type="caution">
    <text evidence="2">The sequence shown here is derived from an EMBL/GenBank/DDBJ whole genome shotgun (WGS) entry which is preliminary data.</text>
</comment>
<proteinExistence type="predicted"/>